<evidence type="ECO:0000256" key="2">
    <source>
        <dbReference type="SAM" id="MobiDB-lite"/>
    </source>
</evidence>
<dbReference type="GO" id="GO:0000460">
    <property type="term" value="P:maturation of 5.8S rRNA"/>
    <property type="evidence" value="ECO:0007669"/>
    <property type="project" value="TreeGrafter"/>
</dbReference>
<feature type="compositionally biased region" description="Basic residues" evidence="2">
    <location>
        <begin position="153"/>
        <end position="167"/>
    </location>
</feature>
<dbReference type="GO" id="GO:0010468">
    <property type="term" value="P:regulation of gene expression"/>
    <property type="evidence" value="ECO:0007669"/>
    <property type="project" value="TreeGrafter"/>
</dbReference>
<organism evidence="3 4">
    <name type="scientific">Lachancea nothofagi CBS 11611</name>
    <dbReference type="NCBI Taxonomy" id="1266666"/>
    <lineage>
        <taxon>Eukaryota</taxon>
        <taxon>Fungi</taxon>
        <taxon>Dikarya</taxon>
        <taxon>Ascomycota</taxon>
        <taxon>Saccharomycotina</taxon>
        <taxon>Saccharomycetes</taxon>
        <taxon>Saccharomycetales</taxon>
        <taxon>Saccharomycetaceae</taxon>
        <taxon>Lachancea</taxon>
    </lineage>
</organism>
<sequence length="167" mass="19175">MDDSSKIRPYIAHLDAQLAKLGPEIDKFTQKSLNEQILLQNDKRAQLELSNRYAYVLSSLIFAYMKLQNVKDLTPIKQELGRVKRYMDLARQLDQKDEKKEQQQQQDQERAKRIINSALDGRSSSPAISKVNFQGKHTKFTDEAKEHNTSALKKTKAKGKVSKKGKN</sequence>
<gene>
    <name evidence="3" type="ORF">LANO_0B05468G</name>
</gene>
<dbReference type="PANTHER" id="PTHR15341:SF3">
    <property type="entry name" value="NUCLEAR NUCLEIC ACID-BINDING PROTEIN C1D"/>
    <property type="match status" value="1"/>
</dbReference>
<dbReference type="GO" id="GO:0000178">
    <property type="term" value="C:exosome (RNase complex)"/>
    <property type="evidence" value="ECO:0007669"/>
    <property type="project" value="TreeGrafter"/>
</dbReference>
<keyword evidence="1" id="KW-0698">rRNA processing</keyword>
<reference evidence="4" key="1">
    <citation type="submission" date="2016-03" db="EMBL/GenBank/DDBJ databases">
        <authorList>
            <person name="Devillers Hugo."/>
        </authorList>
    </citation>
    <scope>NUCLEOTIDE SEQUENCE [LARGE SCALE GENOMIC DNA]</scope>
</reference>
<dbReference type="PANTHER" id="PTHR15341">
    <property type="entry name" value="SUN-COR STEROID HORMONE RECEPTOR CO-REPRESSOR"/>
    <property type="match status" value="1"/>
</dbReference>
<dbReference type="GO" id="GO:0005730">
    <property type="term" value="C:nucleolus"/>
    <property type="evidence" value="ECO:0007669"/>
    <property type="project" value="TreeGrafter"/>
</dbReference>
<accession>A0A1G4IYB9</accession>
<feature type="region of interest" description="Disordered" evidence="2">
    <location>
        <begin position="93"/>
        <end position="167"/>
    </location>
</feature>
<dbReference type="OrthoDB" id="1421013at2759"/>
<dbReference type="GO" id="GO:0003723">
    <property type="term" value="F:RNA binding"/>
    <property type="evidence" value="ECO:0007669"/>
    <property type="project" value="UniProtKB-UniRule"/>
</dbReference>
<comment type="similarity">
    <text evidence="1">Belongs to the C1D family.</text>
</comment>
<comment type="subcellular location">
    <subcellularLocation>
        <location evidence="1">Nucleus</location>
    </subcellularLocation>
</comment>
<name>A0A1G4IYB9_9SACH</name>
<comment type="function">
    <text evidence="1">Required for exosome-dependent processing of pre-rRNA and small nucleolar RNA (snRNA) precursors. Involved in processing of 35S pre-rRNA at the A0, A1 and A2 sites.</text>
</comment>
<feature type="compositionally biased region" description="Basic and acidic residues" evidence="2">
    <location>
        <begin position="139"/>
        <end position="148"/>
    </location>
</feature>
<proteinExistence type="inferred from homology"/>
<feature type="compositionally biased region" description="Basic and acidic residues" evidence="2">
    <location>
        <begin position="93"/>
        <end position="112"/>
    </location>
</feature>
<evidence type="ECO:0000313" key="4">
    <source>
        <dbReference type="Proteomes" id="UP000189911"/>
    </source>
</evidence>
<evidence type="ECO:0000313" key="3">
    <source>
        <dbReference type="EMBL" id="SCU82205.1"/>
    </source>
</evidence>
<keyword evidence="1" id="KW-0539">Nucleus</keyword>
<dbReference type="EMBL" id="LT598450">
    <property type="protein sequence ID" value="SCU82205.1"/>
    <property type="molecule type" value="Genomic_DNA"/>
</dbReference>
<dbReference type="Proteomes" id="UP000189911">
    <property type="component" value="Chromosome B"/>
</dbReference>
<keyword evidence="4" id="KW-1185">Reference proteome</keyword>
<dbReference type="InterPro" id="IPR011082">
    <property type="entry name" value="Exosome-assoc_fac/DNA_repair"/>
</dbReference>
<protein>
    <recommendedName>
        <fullName evidence="1">Exosome complex protein</fullName>
    </recommendedName>
</protein>
<dbReference type="GO" id="GO:0003677">
    <property type="term" value="F:DNA binding"/>
    <property type="evidence" value="ECO:0007669"/>
    <property type="project" value="TreeGrafter"/>
</dbReference>
<dbReference type="AlphaFoldDB" id="A0A1G4IYB9"/>
<evidence type="ECO:0000256" key="1">
    <source>
        <dbReference type="RuleBase" id="RU368003"/>
    </source>
</evidence>
<keyword evidence="1" id="KW-0694">RNA-binding</keyword>